<reference evidence="12 13" key="1">
    <citation type="journal article" date="2020" name="bioRxiv">
        <title>Sequence and annotation of 42 cannabis genomes reveals extensive copy number variation in cannabinoid synthesis and pathogen resistance genes.</title>
        <authorList>
            <person name="Mckernan K.J."/>
            <person name="Helbert Y."/>
            <person name="Kane L.T."/>
            <person name="Ebling H."/>
            <person name="Zhang L."/>
            <person name="Liu B."/>
            <person name="Eaton Z."/>
            <person name="Mclaughlin S."/>
            <person name="Kingan S."/>
            <person name="Baybayan P."/>
            <person name="Concepcion G."/>
            <person name="Jordan M."/>
            <person name="Riva A."/>
            <person name="Barbazuk W."/>
            <person name="Harkins T."/>
        </authorList>
    </citation>
    <scope>NUCLEOTIDE SEQUENCE [LARGE SCALE GENOMIC DNA]</scope>
    <source>
        <strain evidence="12 13">cv. Jamaican Lion 4</strain>
        <strain evidence="6">Father</strain>
        <strain evidence="10">Mother</strain>
        <tissue evidence="10">Leaf</tissue>
    </source>
</reference>
<keyword evidence="1" id="KW-0805">Transcription regulation</keyword>
<dbReference type="AlphaFoldDB" id="A0A7J6EMN4"/>
<dbReference type="PROSITE" id="PS51005">
    <property type="entry name" value="NAC"/>
    <property type="match status" value="1"/>
</dbReference>
<evidence type="ECO:0000256" key="2">
    <source>
        <dbReference type="ARBA" id="ARBA00023125"/>
    </source>
</evidence>
<dbReference type="Proteomes" id="UP000583929">
    <property type="component" value="Unassembled WGS sequence"/>
</dbReference>
<evidence type="ECO:0000313" key="6">
    <source>
        <dbReference type="EMBL" id="KAF4348515.1"/>
    </source>
</evidence>
<dbReference type="EMBL" id="JAATIP010000213">
    <property type="protein sequence ID" value="KAF4359710.1"/>
    <property type="molecule type" value="Genomic_DNA"/>
</dbReference>
<keyword evidence="3" id="KW-0804">Transcription</keyword>
<keyword evidence="4" id="KW-0539">Nucleus</keyword>
<dbReference type="PANTHER" id="PTHR31719:SF179">
    <property type="entry name" value="OS08G0148400 PROTEIN"/>
    <property type="match status" value="1"/>
</dbReference>
<evidence type="ECO:0000313" key="11">
    <source>
        <dbReference type="EMBL" id="KAF4359713.1"/>
    </source>
</evidence>
<organism evidence="10 12">
    <name type="scientific">Cannabis sativa</name>
    <name type="common">Hemp</name>
    <name type="synonym">Marijuana</name>
    <dbReference type="NCBI Taxonomy" id="3483"/>
    <lineage>
        <taxon>Eukaryota</taxon>
        <taxon>Viridiplantae</taxon>
        <taxon>Streptophyta</taxon>
        <taxon>Embryophyta</taxon>
        <taxon>Tracheophyta</taxon>
        <taxon>Spermatophyta</taxon>
        <taxon>Magnoliopsida</taxon>
        <taxon>eudicotyledons</taxon>
        <taxon>Gunneridae</taxon>
        <taxon>Pentapetalae</taxon>
        <taxon>rosids</taxon>
        <taxon>fabids</taxon>
        <taxon>Rosales</taxon>
        <taxon>Cannabaceae</taxon>
        <taxon>Cannabis</taxon>
    </lineage>
</organism>
<evidence type="ECO:0000313" key="9">
    <source>
        <dbReference type="EMBL" id="KAF4359710.1"/>
    </source>
</evidence>
<name>A0A7J6EMN4_CANSA</name>
<dbReference type="EMBL" id="JAATIQ010000680">
    <property type="protein sequence ID" value="KAF4348524.1"/>
    <property type="molecule type" value="Genomic_DNA"/>
</dbReference>
<dbReference type="PANTHER" id="PTHR31719">
    <property type="entry name" value="NAC TRANSCRIPTION FACTOR 56"/>
    <property type="match status" value="1"/>
</dbReference>
<sequence length="287" mass="33534">MNLNFPPGYVFAPTDEQLIVHFLQKKVNGELVNIPMIKHDNIYLYNPWQLIEKYPLQRYDKGCLYFFTPLYKLSEGGNKRPSRSAGDGHYRTSRSYPIISSQGNQIGYTTHLKFYMGKPSNKDNEANKTNWLLTEYRLTKEGNHNKNIKTLDECVMYKLYYNGDLKKEAHYQHIAKRRKITTTATTEEEDQKGEELLQSNQCDETNNKLYNMDEVYIPSPPLSHQQQQQVPQTNDNAYSSLCEFDQSVEEWENEMGITLDDDTLTEQDYAPIISLPPPQQQHPQIYQ</sequence>
<dbReference type="Proteomes" id="UP000525078">
    <property type="component" value="Unassembled WGS sequence"/>
</dbReference>
<dbReference type="InterPro" id="IPR003441">
    <property type="entry name" value="NAC-dom"/>
</dbReference>
<evidence type="ECO:0000256" key="1">
    <source>
        <dbReference type="ARBA" id="ARBA00023015"/>
    </source>
</evidence>
<dbReference type="EMBL" id="JAATIP010000213">
    <property type="protein sequence ID" value="KAF4359712.1"/>
    <property type="molecule type" value="Genomic_DNA"/>
</dbReference>
<proteinExistence type="predicted"/>
<dbReference type="EMBL" id="JAATIQ010000680">
    <property type="protein sequence ID" value="KAF4348515.1"/>
    <property type="molecule type" value="Genomic_DNA"/>
</dbReference>
<dbReference type="InterPro" id="IPR036093">
    <property type="entry name" value="NAC_dom_sf"/>
</dbReference>
<comment type="caution">
    <text evidence="10">The sequence shown here is derived from an EMBL/GenBank/DDBJ whole genome shotgun (WGS) entry which is preliminary data.</text>
</comment>
<evidence type="ECO:0000313" key="7">
    <source>
        <dbReference type="EMBL" id="KAF4348516.1"/>
    </source>
</evidence>
<evidence type="ECO:0000259" key="5">
    <source>
        <dbReference type="PROSITE" id="PS51005"/>
    </source>
</evidence>
<evidence type="ECO:0000313" key="8">
    <source>
        <dbReference type="EMBL" id="KAF4348524.1"/>
    </source>
</evidence>
<evidence type="ECO:0000313" key="12">
    <source>
        <dbReference type="Proteomes" id="UP000525078"/>
    </source>
</evidence>
<dbReference type="GO" id="GO:0003677">
    <property type="term" value="F:DNA binding"/>
    <property type="evidence" value="ECO:0007669"/>
    <property type="project" value="UniProtKB-KW"/>
</dbReference>
<feature type="domain" description="NAC" evidence="5">
    <location>
        <begin position="5"/>
        <end position="162"/>
    </location>
</feature>
<evidence type="ECO:0000256" key="3">
    <source>
        <dbReference type="ARBA" id="ARBA00023163"/>
    </source>
</evidence>
<dbReference type="EMBL" id="JAATIQ010000680">
    <property type="protein sequence ID" value="KAF4348516.1"/>
    <property type="molecule type" value="Genomic_DNA"/>
</dbReference>
<dbReference type="GO" id="GO:0006355">
    <property type="term" value="P:regulation of DNA-templated transcription"/>
    <property type="evidence" value="ECO:0007669"/>
    <property type="project" value="InterPro"/>
</dbReference>
<dbReference type="SUPFAM" id="SSF101941">
    <property type="entry name" value="NAC domain"/>
    <property type="match status" value="1"/>
</dbReference>
<dbReference type="EMBL" id="JAATIP010000213">
    <property type="protein sequence ID" value="KAF4359713.1"/>
    <property type="molecule type" value="Genomic_DNA"/>
</dbReference>
<evidence type="ECO:0000313" key="13">
    <source>
        <dbReference type="Proteomes" id="UP000583929"/>
    </source>
</evidence>
<keyword evidence="13" id="KW-1185">Reference proteome</keyword>
<evidence type="ECO:0000313" key="10">
    <source>
        <dbReference type="EMBL" id="KAF4359712.1"/>
    </source>
</evidence>
<accession>A0A7J6EMN4</accession>
<keyword evidence="2" id="KW-0238">DNA-binding</keyword>
<evidence type="ECO:0000256" key="4">
    <source>
        <dbReference type="ARBA" id="ARBA00023242"/>
    </source>
</evidence>
<gene>
    <name evidence="9" type="ORF">F8388_008272</name>
    <name evidence="10" type="ORF">F8388_008274</name>
    <name evidence="11" type="ORF">F8388_008275</name>
    <name evidence="6" type="ORF">G4B88_012087</name>
    <name evidence="7" type="ORF">G4B88_012088</name>
    <name evidence="8" type="ORF">G4B88_012096</name>
</gene>
<dbReference type="Gene3D" id="2.170.150.80">
    <property type="entry name" value="NAC domain"/>
    <property type="match status" value="1"/>
</dbReference>
<protein>
    <recommendedName>
        <fullName evidence="5">NAC domain-containing protein</fullName>
    </recommendedName>
</protein>
<dbReference type="Pfam" id="PF02365">
    <property type="entry name" value="NAM"/>
    <property type="match status" value="1"/>
</dbReference>